<dbReference type="Proteomes" id="UP000284403">
    <property type="component" value="Unassembled WGS sequence"/>
</dbReference>
<protein>
    <submittedName>
        <fullName evidence="2">Uncharacterized protein</fullName>
    </submittedName>
</protein>
<feature type="compositionally biased region" description="Basic and acidic residues" evidence="1">
    <location>
        <begin position="11"/>
        <end position="23"/>
    </location>
</feature>
<evidence type="ECO:0000256" key="1">
    <source>
        <dbReference type="SAM" id="MobiDB-lite"/>
    </source>
</evidence>
<dbReference type="AlphaFoldDB" id="A0A422PMZ7"/>
<gene>
    <name evidence="2" type="ORF">Tco025E_04242</name>
</gene>
<dbReference type="RefSeq" id="XP_029228703.1">
    <property type="nucleotide sequence ID" value="XM_029371154.1"/>
</dbReference>
<keyword evidence="3" id="KW-1185">Reference proteome</keyword>
<comment type="caution">
    <text evidence="2">The sequence shown here is derived from an EMBL/GenBank/DDBJ whole genome shotgun (WGS) entry which is preliminary data.</text>
</comment>
<dbReference type="EMBL" id="MKKU01000215">
    <property type="protein sequence ID" value="RNF19078.1"/>
    <property type="molecule type" value="Genomic_DNA"/>
</dbReference>
<evidence type="ECO:0000313" key="2">
    <source>
        <dbReference type="EMBL" id="RNF19078.1"/>
    </source>
</evidence>
<feature type="compositionally biased region" description="Basic and acidic residues" evidence="1">
    <location>
        <begin position="108"/>
        <end position="118"/>
    </location>
</feature>
<reference evidence="2 3" key="1">
    <citation type="journal article" date="2018" name="BMC Genomics">
        <title>Genomic comparison of Trypanosoma conorhini and Trypanosoma rangeli to Trypanosoma cruzi strains of high and low virulence.</title>
        <authorList>
            <person name="Bradwell K.R."/>
            <person name="Koparde V.N."/>
            <person name="Matveyev A.V."/>
            <person name="Serrano M.G."/>
            <person name="Alves J.M."/>
            <person name="Parikh H."/>
            <person name="Huang B."/>
            <person name="Lee V."/>
            <person name="Espinosa-Alvarez O."/>
            <person name="Ortiz P.A."/>
            <person name="Costa-Martins A.G."/>
            <person name="Teixeira M.M."/>
            <person name="Buck G.A."/>
        </authorList>
    </citation>
    <scope>NUCLEOTIDE SEQUENCE [LARGE SCALE GENOMIC DNA]</scope>
    <source>
        <strain evidence="2 3">025E</strain>
    </source>
</reference>
<proteinExistence type="predicted"/>
<dbReference type="OrthoDB" id="245073at2759"/>
<name>A0A422PMZ7_9TRYP</name>
<feature type="region of interest" description="Disordered" evidence="1">
    <location>
        <begin position="1"/>
        <end position="37"/>
    </location>
</feature>
<sequence length="260" mass="29186">MANPAQTALPELERTSREEEPHPSSRGRRRGPSPYFHEQQQLQNRLRCDYVLLWYERDPKSPPGQCPNFLVVGDPIPVSLSHHVFMQMAFGVLKDRLLRAPTRAKSVKGREDAEKGEKVVASSPGEAEAQASVTHDAVASNSKKVPTMREQDVVALFCFLWKYVSDMLQSQAEALHAFQRRNKNAPPPRPTVRMTKQQLRLQMVLEYNVDVRHFLGDGLSTSAAVSAAYCKKLLTGKVREDEFLNQLAKPAGMAQTCSTM</sequence>
<evidence type="ECO:0000313" key="3">
    <source>
        <dbReference type="Proteomes" id="UP000284403"/>
    </source>
</evidence>
<accession>A0A422PMZ7</accession>
<organism evidence="2 3">
    <name type="scientific">Trypanosoma conorhini</name>
    <dbReference type="NCBI Taxonomy" id="83891"/>
    <lineage>
        <taxon>Eukaryota</taxon>
        <taxon>Discoba</taxon>
        <taxon>Euglenozoa</taxon>
        <taxon>Kinetoplastea</taxon>
        <taxon>Metakinetoplastina</taxon>
        <taxon>Trypanosomatida</taxon>
        <taxon>Trypanosomatidae</taxon>
        <taxon>Trypanosoma</taxon>
    </lineage>
</organism>
<feature type="region of interest" description="Disordered" evidence="1">
    <location>
        <begin position="104"/>
        <end position="135"/>
    </location>
</feature>
<dbReference type="GeneID" id="40317853"/>